<organism evidence="3 4">
    <name type="scientific">Ornithinimicrobium cryptoxanthini</name>
    <dbReference type="NCBI Taxonomy" id="2934161"/>
    <lineage>
        <taxon>Bacteria</taxon>
        <taxon>Bacillati</taxon>
        <taxon>Actinomycetota</taxon>
        <taxon>Actinomycetes</taxon>
        <taxon>Micrococcales</taxon>
        <taxon>Ornithinimicrobiaceae</taxon>
        <taxon>Ornithinimicrobium</taxon>
    </lineage>
</organism>
<keyword evidence="4" id="KW-1185">Reference proteome</keyword>
<dbReference type="SUPFAM" id="SSF51556">
    <property type="entry name" value="Metallo-dependent hydrolases"/>
    <property type="match status" value="1"/>
</dbReference>
<evidence type="ECO:0000313" key="3">
    <source>
        <dbReference type="EMBL" id="USQ77437.1"/>
    </source>
</evidence>
<dbReference type="Proteomes" id="UP001056535">
    <property type="component" value="Chromosome"/>
</dbReference>
<evidence type="ECO:0000259" key="2">
    <source>
        <dbReference type="Pfam" id="PF01979"/>
    </source>
</evidence>
<dbReference type="InterPro" id="IPR006680">
    <property type="entry name" value="Amidohydro-rel"/>
</dbReference>
<reference evidence="3" key="1">
    <citation type="submission" date="2022-06" db="EMBL/GenBank/DDBJ databases">
        <title>Ornithinimicrobium JY.X270.</title>
        <authorList>
            <person name="Huang Y."/>
        </authorList>
    </citation>
    <scope>NUCLEOTIDE SEQUENCE</scope>
    <source>
        <strain evidence="3">JY.X270</strain>
    </source>
</reference>
<dbReference type="InterPro" id="IPR050287">
    <property type="entry name" value="MTA/SAH_deaminase"/>
</dbReference>
<sequence length="449" mass="47657">MRDTIVASNGSTDVRILLTGTTIMTMGPRGVVRGDLLLSGGMIEAVGPGLADQVGAAIVIDASQTCVVPGLVDSHLHAWEGQLRGIAPDADFGRYWALTHDGIAQHYRPEDMAVAERLSAAHALNAGTTTFIDNSHNSRTRDHSNAAIEALIATGIRAVYAAGGAQAGDHDHQFPEDLLRLRDEYFCGGQGLVTLRMMDVMPSREAWTFAAEHGFDLCAEMGSWVPGIESLADTGLMAPGHTYNHCSGFSRTMWQAIADSGAAVNLVPRSDSQYGLGGFSPVLEANRLAIQEGISSDNELSYAHDMFTEMRTLLTVQRGLSFTAELAGEVDVPRPYGVADVLRAATVGGALNAGLQDEIGTIEPGKKADLVLITLDDVTTRLRGSDIGAVVTYGSAAVVDTVFVDGKVKKWGGELVGVNYDQLAREGEASRTYLLEQFGVTTDGLHVGL</sequence>
<dbReference type="Pfam" id="PF01979">
    <property type="entry name" value="Amidohydro_1"/>
    <property type="match status" value="2"/>
</dbReference>
<dbReference type="PANTHER" id="PTHR43794">
    <property type="entry name" value="AMINOHYDROLASE SSNA-RELATED"/>
    <property type="match status" value="1"/>
</dbReference>
<dbReference type="InterPro" id="IPR011059">
    <property type="entry name" value="Metal-dep_hydrolase_composite"/>
</dbReference>
<feature type="domain" description="Amidohydrolase-related" evidence="2">
    <location>
        <begin position="261"/>
        <end position="408"/>
    </location>
</feature>
<protein>
    <submittedName>
        <fullName evidence="3">Amidohydrolase family protein</fullName>
    </submittedName>
</protein>
<dbReference type="EMBL" id="CP099490">
    <property type="protein sequence ID" value="USQ77437.1"/>
    <property type="molecule type" value="Genomic_DNA"/>
</dbReference>
<dbReference type="PANTHER" id="PTHR43794:SF11">
    <property type="entry name" value="AMIDOHYDROLASE-RELATED DOMAIN-CONTAINING PROTEIN"/>
    <property type="match status" value="1"/>
</dbReference>
<evidence type="ECO:0000256" key="1">
    <source>
        <dbReference type="ARBA" id="ARBA00022801"/>
    </source>
</evidence>
<dbReference type="RefSeq" id="WP_252622567.1">
    <property type="nucleotide sequence ID" value="NZ_CP099490.1"/>
</dbReference>
<evidence type="ECO:0000313" key="4">
    <source>
        <dbReference type="Proteomes" id="UP001056535"/>
    </source>
</evidence>
<dbReference type="SUPFAM" id="SSF51338">
    <property type="entry name" value="Composite domain of metallo-dependent hydrolases"/>
    <property type="match status" value="1"/>
</dbReference>
<dbReference type="Gene3D" id="3.20.20.140">
    <property type="entry name" value="Metal-dependent hydrolases"/>
    <property type="match status" value="1"/>
</dbReference>
<dbReference type="InterPro" id="IPR032466">
    <property type="entry name" value="Metal_Hydrolase"/>
</dbReference>
<accession>A0ABY4YKX4</accession>
<gene>
    <name evidence="3" type="ORF">NF557_05855</name>
</gene>
<dbReference type="Gene3D" id="2.30.40.10">
    <property type="entry name" value="Urease, subunit C, domain 1"/>
    <property type="match status" value="1"/>
</dbReference>
<feature type="domain" description="Amidohydrolase-related" evidence="2">
    <location>
        <begin position="67"/>
        <end position="181"/>
    </location>
</feature>
<name>A0ABY4YKX4_9MICO</name>
<keyword evidence="1" id="KW-0378">Hydrolase</keyword>
<proteinExistence type="predicted"/>